<evidence type="ECO:0000256" key="2">
    <source>
        <dbReference type="ARBA" id="ARBA00022692"/>
    </source>
</evidence>
<evidence type="ECO:0000256" key="4">
    <source>
        <dbReference type="SAM" id="MobiDB-lite"/>
    </source>
</evidence>
<keyword evidence="5" id="KW-1133">Transmembrane helix</keyword>
<organism evidence="6 7">
    <name type="scientific">Perca flavescens</name>
    <name type="common">American yellow perch</name>
    <name type="synonym">Morone flavescens</name>
    <dbReference type="NCBI Taxonomy" id="8167"/>
    <lineage>
        <taxon>Eukaryota</taxon>
        <taxon>Metazoa</taxon>
        <taxon>Chordata</taxon>
        <taxon>Craniata</taxon>
        <taxon>Vertebrata</taxon>
        <taxon>Euteleostomi</taxon>
        <taxon>Actinopterygii</taxon>
        <taxon>Neopterygii</taxon>
        <taxon>Teleostei</taxon>
        <taxon>Neoteleostei</taxon>
        <taxon>Acanthomorphata</taxon>
        <taxon>Eupercaria</taxon>
        <taxon>Perciformes</taxon>
        <taxon>Percoidei</taxon>
        <taxon>Percidae</taxon>
        <taxon>Percinae</taxon>
        <taxon>Perca</taxon>
    </lineage>
</organism>
<dbReference type="PANTHER" id="PTHR11860:SF87">
    <property type="entry name" value="CMRF35-LIKE MOLECULE 8"/>
    <property type="match status" value="1"/>
</dbReference>
<dbReference type="InterPro" id="IPR036179">
    <property type="entry name" value="Ig-like_dom_sf"/>
</dbReference>
<evidence type="ECO:0000256" key="1">
    <source>
        <dbReference type="ARBA" id="ARBA00004370"/>
    </source>
</evidence>
<dbReference type="InterPro" id="IPR050671">
    <property type="entry name" value="CD300_family_receptors"/>
</dbReference>
<dbReference type="SUPFAM" id="SSF48726">
    <property type="entry name" value="Immunoglobulin"/>
    <property type="match status" value="1"/>
</dbReference>
<keyword evidence="2 5" id="KW-0812">Transmembrane</keyword>
<dbReference type="EMBL" id="SCKG01000007">
    <property type="protein sequence ID" value="TDH11118.1"/>
    <property type="molecule type" value="Genomic_DNA"/>
</dbReference>
<comment type="subcellular location">
    <subcellularLocation>
        <location evidence="1">Membrane</location>
    </subcellularLocation>
</comment>
<proteinExistence type="predicted"/>
<dbReference type="Gene3D" id="2.60.40.10">
    <property type="entry name" value="Immunoglobulins"/>
    <property type="match status" value="1"/>
</dbReference>
<keyword evidence="7" id="KW-1185">Reference proteome</keyword>
<dbReference type="GO" id="GO:0004888">
    <property type="term" value="F:transmembrane signaling receptor activity"/>
    <property type="evidence" value="ECO:0007669"/>
    <property type="project" value="TreeGrafter"/>
</dbReference>
<dbReference type="PANTHER" id="PTHR11860">
    <property type="entry name" value="POLYMERIC-IMMUNOGLOBULIN RECEPTOR"/>
    <property type="match status" value="1"/>
</dbReference>
<dbReference type="InterPro" id="IPR013783">
    <property type="entry name" value="Ig-like_fold"/>
</dbReference>
<protein>
    <recommendedName>
        <fullName evidence="8">Immunoglobulin V-set domain-containing protein</fullName>
    </recommendedName>
</protein>
<evidence type="ECO:0000313" key="6">
    <source>
        <dbReference type="EMBL" id="TDH11118.1"/>
    </source>
</evidence>
<sequence length="299" mass="33677">MEGRRGELWVWCLEEGLHHLKKSLVPGSPVKKEEAAVNHQSQHERLSHFDLLLLPLTRKYFCKEPCDADKDILVQTSDLRAQRDRYSIRYVRGSPSGVFVYVTISQLTRSDSGLYRCGLDRFLSRDPYREFRINVTDAQGVLLYVGLPLVVLVLVLVLVSLSLLILCRRRRSKARGRPVETEYAVTETSRVYEDIREDGLSPPVEISSVYSSAKYSKPSAAETNDDYSVITAANLQNTAEEDSGRLTYSEVHFTNRATGSLNSSLRGDADHVVYSVPRVRDDSDAAPPEDDPPVYSTVH</sequence>
<gene>
    <name evidence="6" type="ORF">EPR50_G00082210</name>
</gene>
<accession>A0A484D6V2</accession>
<feature type="transmembrane region" description="Helical" evidence="5">
    <location>
        <begin position="141"/>
        <end position="167"/>
    </location>
</feature>
<feature type="region of interest" description="Disordered" evidence="4">
    <location>
        <begin position="278"/>
        <end position="299"/>
    </location>
</feature>
<evidence type="ECO:0000313" key="7">
    <source>
        <dbReference type="Proteomes" id="UP000295070"/>
    </source>
</evidence>
<evidence type="ECO:0000256" key="3">
    <source>
        <dbReference type="ARBA" id="ARBA00023136"/>
    </source>
</evidence>
<keyword evidence="3 5" id="KW-0472">Membrane</keyword>
<comment type="caution">
    <text evidence="6">The sequence shown here is derived from an EMBL/GenBank/DDBJ whole genome shotgun (WGS) entry which is preliminary data.</text>
</comment>
<evidence type="ECO:0000256" key="5">
    <source>
        <dbReference type="SAM" id="Phobius"/>
    </source>
</evidence>
<reference evidence="6 7" key="1">
    <citation type="submission" date="2019-01" db="EMBL/GenBank/DDBJ databases">
        <title>A chromosome-scale genome assembly of the yellow perch, Perca flavescens.</title>
        <authorList>
            <person name="Feron R."/>
            <person name="Morvezen R."/>
            <person name="Bestin A."/>
            <person name="Haffray P."/>
            <person name="Klopp C."/>
            <person name="Zahm M."/>
            <person name="Cabau C."/>
            <person name="Roques C."/>
            <person name="Donnadieu C."/>
            <person name="Bouchez O."/>
            <person name="Christie M."/>
            <person name="Larson W."/>
            <person name="Guiguen Y."/>
        </authorList>
    </citation>
    <scope>NUCLEOTIDE SEQUENCE [LARGE SCALE GENOMIC DNA]</scope>
    <source>
        <strain evidence="6">YP-PL-M2</strain>
        <tissue evidence="6">Blood</tissue>
    </source>
</reference>
<dbReference type="GO" id="GO:0005886">
    <property type="term" value="C:plasma membrane"/>
    <property type="evidence" value="ECO:0007669"/>
    <property type="project" value="TreeGrafter"/>
</dbReference>
<dbReference type="AlphaFoldDB" id="A0A484D6V2"/>
<name>A0A484D6V2_PERFV</name>
<dbReference type="Proteomes" id="UP000295070">
    <property type="component" value="Chromosome 7"/>
</dbReference>
<evidence type="ECO:0008006" key="8">
    <source>
        <dbReference type="Google" id="ProtNLM"/>
    </source>
</evidence>